<feature type="compositionally biased region" description="Basic and acidic residues" evidence="1">
    <location>
        <begin position="164"/>
        <end position="173"/>
    </location>
</feature>
<organism evidence="2 3">
    <name type="scientific">Chaetomidium leptoderma</name>
    <dbReference type="NCBI Taxonomy" id="669021"/>
    <lineage>
        <taxon>Eukaryota</taxon>
        <taxon>Fungi</taxon>
        <taxon>Dikarya</taxon>
        <taxon>Ascomycota</taxon>
        <taxon>Pezizomycotina</taxon>
        <taxon>Sordariomycetes</taxon>
        <taxon>Sordariomycetidae</taxon>
        <taxon>Sordariales</taxon>
        <taxon>Chaetomiaceae</taxon>
        <taxon>Chaetomidium</taxon>
    </lineage>
</organism>
<reference evidence="2" key="2">
    <citation type="submission" date="2023-05" db="EMBL/GenBank/DDBJ databases">
        <authorList>
            <consortium name="Lawrence Berkeley National Laboratory"/>
            <person name="Steindorff A."/>
            <person name="Hensen N."/>
            <person name="Bonometti L."/>
            <person name="Westerberg I."/>
            <person name="Brannstrom I.O."/>
            <person name="Guillou S."/>
            <person name="Cros-Aarteil S."/>
            <person name="Calhoun S."/>
            <person name="Haridas S."/>
            <person name="Kuo A."/>
            <person name="Mondo S."/>
            <person name="Pangilinan J."/>
            <person name="Riley R."/>
            <person name="Labutti K."/>
            <person name="Andreopoulos B."/>
            <person name="Lipzen A."/>
            <person name="Chen C."/>
            <person name="Yanf M."/>
            <person name="Daum C."/>
            <person name="Ng V."/>
            <person name="Clum A."/>
            <person name="Ohm R."/>
            <person name="Martin F."/>
            <person name="Silar P."/>
            <person name="Natvig D."/>
            <person name="Lalanne C."/>
            <person name="Gautier V."/>
            <person name="Ament-Velasquez S.L."/>
            <person name="Kruys A."/>
            <person name="Hutchinson M.I."/>
            <person name="Powell A.J."/>
            <person name="Barry K."/>
            <person name="Miller A.N."/>
            <person name="Grigoriev I.V."/>
            <person name="Debuchy R."/>
            <person name="Gladieux P."/>
            <person name="Thoren M.H."/>
            <person name="Johannesson H."/>
        </authorList>
    </citation>
    <scope>NUCLEOTIDE SEQUENCE</scope>
    <source>
        <strain evidence="2">CBS 538.74</strain>
    </source>
</reference>
<evidence type="ECO:0000313" key="3">
    <source>
        <dbReference type="Proteomes" id="UP001302745"/>
    </source>
</evidence>
<accession>A0AAN6VJ74</accession>
<feature type="region of interest" description="Disordered" evidence="1">
    <location>
        <begin position="121"/>
        <end position="213"/>
    </location>
</feature>
<feature type="compositionally biased region" description="Basic and acidic residues" evidence="1">
    <location>
        <begin position="121"/>
        <end position="133"/>
    </location>
</feature>
<reference evidence="2" key="1">
    <citation type="journal article" date="2023" name="Mol. Phylogenet. Evol.">
        <title>Genome-scale phylogeny and comparative genomics of the fungal order Sordariales.</title>
        <authorList>
            <person name="Hensen N."/>
            <person name="Bonometti L."/>
            <person name="Westerberg I."/>
            <person name="Brannstrom I.O."/>
            <person name="Guillou S."/>
            <person name="Cros-Aarteil S."/>
            <person name="Calhoun S."/>
            <person name="Haridas S."/>
            <person name="Kuo A."/>
            <person name="Mondo S."/>
            <person name="Pangilinan J."/>
            <person name="Riley R."/>
            <person name="LaButti K."/>
            <person name="Andreopoulos B."/>
            <person name="Lipzen A."/>
            <person name="Chen C."/>
            <person name="Yan M."/>
            <person name="Daum C."/>
            <person name="Ng V."/>
            <person name="Clum A."/>
            <person name="Steindorff A."/>
            <person name="Ohm R.A."/>
            <person name="Martin F."/>
            <person name="Silar P."/>
            <person name="Natvig D.O."/>
            <person name="Lalanne C."/>
            <person name="Gautier V."/>
            <person name="Ament-Velasquez S.L."/>
            <person name="Kruys A."/>
            <person name="Hutchinson M.I."/>
            <person name="Powell A.J."/>
            <person name="Barry K."/>
            <person name="Miller A.N."/>
            <person name="Grigoriev I.V."/>
            <person name="Debuchy R."/>
            <person name="Gladieux P."/>
            <person name="Hiltunen Thoren M."/>
            <person name="Johannesson H."/>
        </authorList>
    </citation>
    <scope>NUCLEOTIDE SEQUENCE</scope>
    <source>
        <strain evidence="2">CBS 538.74</strain>
    </source>
</reference>
<protein>
    <submittedName>
        <fullName evidence="2">Uncharacterized protein</fullName>
    </submittedName>
</protein>
<dbReference type="AlphaFoldDB" id="A0AAN6VJ74"/>
<sequence>MGIAHGHRAAGKGADTTLMVLKFQFGSTADARLMMTDPVDQSNTDTRAKWETIVKYVSIIGPAFIDHYYFVCLNDKGDEVYRPMDLAKEMTWEKIFEAFIPVERRMSALLERYSTVPVGEPERDGVYFKERGNKQAKSIGMDEMVTPRKPRKKKDTPAGPSPLTKKDVRKHELGTPSKVVKKATSVATPEEEPSGSGVGQEGLGGAGGGGHYHHHKHCGPVLFRTAVRNKTQISHLCHNPLCTIPAHVVVETPRENNTAHIAF</sequence>
<feature type="compositionally biased region" description="Gly residues" evidence="1">
    <location>
        <begin position="196"/>
        <end position="210"/>
    </location>
</feature>
<proteinExistence type="predicted"/>
<gene>
    <name evidence="2" type="ORF">C8A00DRAFT_34746</name>
</gene>
<dbReference type="SUPFAM" id="SSF54060">
    <property type="entry name" value="His-Me finger endonucleases"/>
    <property type="match status" value="1"/>
</dbReference>
<evidence type="ECO:0000256" key="1">
    <source>
        <dbReference type="SAM" id="MobiDB-lite"/>
    </source>
</evidence>
<dbReference type="Proteomes" id="UP001302745">
    <property type="component" value="Unassembled WGS sequence"/>
</dbReference>
<name>A0AAN6VJ74_9PEZI</name>
<dbReference type="EMBL" id="MU856970">
    <property type="protein sequence ID" value="KAK4152548.1"/>
    <property type="molecule type" value="Genomic_DNA"/>
</dbReference>
<dbReference type="InterPro" id="IPR044925">
    <property type="entry name" value="His-Me_finger_sf"/>
</dbReference>
<keyword evidence="3" id="KW-1185">Reference proteome</keyword>
<evidence type="ECO:0000313" key="2">
    <source>
        <dbReference type="EMBL" id="KAK4152548.1"/>
    </source>
</evidence>
<comment type="caution">
    <text evidence="2">The sequence shown here is derived from an EMBL/GenBank/DDBJ whole genome shotgun (WGS) entry which is preliminary data.</text>
</comment>